<evidence type="ECO:0000256" key="4">
    <source>
        <dbReference type="RuleBase" id="RU369062"/>
    </source>
</evidence>
<dbReference type="EMBL" id="CP029347">
    <property type="protein sequence ID" value="AWL11371.1"/>
    <property type="molecule type" value="Genomic_DNA"/>
</dbReference>
<dbReference type="KEGG" id="salh:HMF8227_00876"/>
<dbReference type="Gene3D" id="3.40.50.300">
    <property type="entry name" value="P-loop containing nucleotide triphosphate hydrolases"/>
    <property type="match status" value="1"/>
</dbReference>
<evidence type="ECO:0000256" key="2">
    <source>
        <dbReference type="ARBA" id="ARBA00022679"/>
    </source>
</evidence>
<evidence type="ECO:0000313" key="6">
    <source>
        <dbReference type="EMBL" id="AWL11371.1"/>
    </source>
</evidence>
<dbReference type="RefSeq" id="WP_162558494.1">
    <property type="nucleotide sequence ID" value="NZ_CP029347.1"/>
</dbReference>
<protein>
    <recommendedName>
        <fullName evidence="4">ADP/GDP-polyphosphate phosphotransferase</fullName>
        <ecNumber evidence="4">2.7.4.-</ecNumber>
    </recommendedName>
    <alternativeName>
        <fullName evidence="4">Polyphosphate kinase PPK2</fullName>
    </alternativeName>
</protein>
<dbReference type="PIRSF" id="PIRSF028756">
    <property type="entry name" value="PPK2_prd"/>
    <property type="match status" value="1"/>
</dbReference>
<dbReference type="InterPro" id="IPR027417">
    <property type="entry name" value="P-loop_NTPase"/>
</dbReference>
<keyword evidence="7" id="KW-1185">Reference proteome</keyword>
<proteinExistence type="inferred from homology"/>
<dbReference type="EC" id="2.7.4.-" evidence="4"/>
<dbReference type="AlphaFoldDB" id="A0A2S2E147"/>
<dbReference type="GO" id="GO:0008976">
    <property type="term" value="F:polyphosphate kinase activity"/>
    <property type="evidence" value="ECO:0007669"/>
    <property type="project" value="UniProtKB-UniRule"/>
</dbReference>
<evidence type="ECO:0000313" key="7">
    <source>
        <dbReference type="Proteomes" id="UP000245728"/>
    </source>
</evidence>
<dbReference type="InterPro" id="IPR022488">
    <property type="entry name" value="PPK2-related"/>
</dbReference>
<evidence type="ECO:0000256" key="1">
    <source>
        <dbReference type="ARBA" id="ARBA00009924"/>
    </source>
</evidence>
<dbReference type="Pfam" id="PF03976">
    <property type="entry name" value="PPK2"/>
    <property type="match status" value="1"/>
</dbReference>
<reference evidence="6 7" key="1">
    <citation type="submission" date="2018-05" db="EMBL/GenBank/DDBJ databases">
        <title>Salinimonas sp. HMF8227 Genome sequencing and assembly.</title>
        <authorList>
            <person name="Kang H."/>
            <person name="Kang J."/>
            <person name="Cha I."/>
            <person name="Kim H."/>
            <person name="Joh K."/>
        </authorList>
    </citation>
    <scope>NUCLEOTIDE SEQUENCE [LARGE SCALE GENOMIC DNA]</scope>
    <source>
        <strain evidence="6 7">HMF8227</strain>
    </source>
</reference>
<dbReference type="GO" id="GO:0006793">
    <property type="term" value="P:phosphorus metabolic process"/>
    <property type="evidence" value="ECO:0007669"/>
    <property type="project" value="InterPro"/>
</dbReference>
<accession>A0A2S2E147</accession>
<comment type="similarity">
    <text evidence="1 4">Belongs to the polyphosphate kinase 2 (PPK2) family. Class I subfamily.</text>
</comment>
<name>A0A2S2E147_9ALTE</name>
<feature type="domain" description="Polyphosphate kinase-2-related" evidence="5">
    <location>
        <begin position="2"/>
        <end position="222"/>
    </location>
</feature>
<comment type="function">
    <text evidence="4">Uses inorganic polyphosphate (polyP) as a donor to convert GDP to GTP or ADP to ATP.</text>
</comment>
<keyword evidence="2 4" id="KW-0808">Transferase</keyword>
<dbReference type="InterPro" id="IPR022486">
    <property type="entry name" value="PPK2_PA0141"/>
</dbReference>
<dbReference type="InterPro" id="IPR016898">
    <property type="entry name" value="Polyphosphate_phosphotransfera"/>
</dbReference>
<dbReference type="PANTHER" id="PTHR34383">
    <property type="entry name" value="POLYPHOSPHATE:AMP PHOSPHOTRANSFERASE-RELATED"/>
    <property type="match status" value="1"/>
</dbReference>
<evidence type="ECO:0000259" key="5">
    <source>
        <dbReference type="Pfam" id="PF03976"/>
    </source>
</evidence>
<comment type="subunit">
    <text evidence="4">Homotetramer.</text>
</comment>
<dbReference type="Proteomes" id="UP000245728">
    <property type="component" value="Chromosome"/>
</dbReference>
<sequence length="256" mass="30513">MDDKSHRQQLKQRQTQLVHFQQWVRDTQQKVVILLEGRDGAGKSSMIRTITQHLNPRFYRVVALDKPTPREQSQWYFQRYLKHLPASGEIVLFDRSWYNRAGVESVMNFCSQEQLEQFLQTVLLLEHSLVNEGLKLHKYFLSISHQEQAKRFERRLKHPRKNWKFSQMDVVSRQRWNDYSEAYSRMFQNTHSTVAPWTVIESDHKPFSRLTLIDHFLRQYEFPKQPACDAHQITKLATDSLQNIHYGPADVLSDND</sequence>
<dbReference type="NCBIfam" id="TIGR03707">
    <property type="entry name" value="PPK2_P_aer"/>
    <property type="match status" value="1"/>
</dbReference>
<dbReference type="PANTHER" id="PTHR34383:SF1">
    <property type="entry name" value="ADP-POLYPHOSPHATE PHOSPHOTRANSFERASE"/>
    <property type="match status" value="1"/>
</dbReference>
<organism evidence="6 7">
    <name type="scientific">Saliniradius amylolyticus</name>
    <dbReference type="NCBI Taxonomy" id="2183582"/>
    <lineage>
        <taxon>Bacteria</taxon>
        <taxon>Pseudomonadati</taxon>
        <taxon>Pseudomonadota</taxon>
        <taxon>Gammaproteobacteria</taxon>
        <taxon>Alteromonadales</taxon>
        <taxon>Alteromonadaceae</taxon>
        <taxon>Saliniradius</taxon>
    </lineage>
</organism>
<gene>
    <name evidence="6" type="ORF">HMF8227_00876</name>
</gene>
<dbReference type="SUPFAM" id="SSF52540">
    <property type="entry name" value="P-loop containing nucleoside triphosphate hydrolases"/>
    <property type="match status" value="1"/>
</dbReference>
<evidence type="ECO:0000256" key="3">
    <source>
        <dbReference type="ARBA" id="ARBA00022777"/>
    </source>
</evidence>
<keyword evidence="3 4" id="KW-0418">Kinase</keyword>